<name>A0A429ZK36_9ENTE</name>
<keyword evidence="1" id="KW-1133">Transmembrane helix</keyword>
<feature type="transmembrane region" description="Helical" evidence="1">
    <location>
        <begin position="112"/>
        <end position="131"/>
    </location>
</feature>
<sequence length="172" mass="20294">MSIYLSTNNENDKEYYLKEDTGEFQQREIKPFNKNLVFISLIPIPFIENTKEKHVIGNIYIYILISILVGILIGFILTVFYKNTIQLKKIELNNDEIVQIILQGEEKLKKQVKIISVYSIFILLVLLISIVDKSIFSLISISFLTTIEIYLFNFFGIFKRKNTYDFLRDKYI</sequence>
<organism evidence="2 3">
    <name type="scientific">Vagococcus salmoninarum</name>
    <dbReference type="NCBI Taxonomy" id="2739"/>
    <lineage>
        <taxon>Bacteria</taxon>
        <taxon>Bacillati</taxon>
        <taxon>Bacillota</taxon>
        <taxon>Bacilli</taxon>
        <taxon>Lactobacillales</taxon>
        <taxon>Enterococcaceae</taxon>
        <taxon>Vagococcus</taxon>
    </lineage>
</organism>
<dbReference type="GeneID" id="98568952"/>
<dbReference type="EMBL" id="NGJU01000017">
    <property type="protein sequence ID" value="RST94023.1"/>
    <property type="molecule type" value="Genomic_DNA"/>
</dbReference>
<accession>A0A429ZK36</accession>
<keyword evidence="1" id="KW-0472">Membrane</keyword>
<gene>
    <name evidence="2" type="ORF">CBF35_11250</name>
</gene>
<keyword evidence="3" id="KW-1185">Reference proteome</keyword>
<dbReference type="RefSeq" id="WP_126781201.1">
    <property type="nucleotide sequence ID" value="NZ_NGJU01000017.1"/>
</dbReference>
<dbReference type="Proteomes" id="UP000287239">
    <property type="component" value="Unassembled WGS sequence"/>
</dbReference>
<comment type="caution">
    <text evidence="2">The sequence shown here is derived from an EMBL/GenBank/DDBJ whole genome shotgun (WGS) entry which is preliminary data.</text>
</comment>
<dbReference type="AlphaFoldDB" id="A0A429ZK36"/>
<reference evidence="2 3" key="1">
    <citation type="submission" date="2017-05" db="EMBL/GenBank/DDBJ databases">
        <title>Vagococcus spp. assemblies.</title>
        <authorList>
            <person name="Gulvik C.A."/>
        </authorList>
    </citation>
    <scope>NUCLEOTIDE SEQUENCE [LARGE SCALE GENOMIC DNA]</scope>
    <source>
        <strain evidence="2 3">NCFB 2777</strain>
    </source>
</reference>
<proteinExistence type="predicted"/>
<evidence type="ECO:0000313" key="2">
    <source>
        <dbReference type="EMBL" id="RST94023.1"/>
    </source>
</evidence>
<protein>
    <recommendedName>
        <fullName evidence="4">Tandem five-TM protein</fullName>
    </recommendedName>
</protein>
<evidence type="ECO:0000313" key="3">
    <source>
        <dbReference type="Proteomes" id="UP000287239"/>
    </source>
</evidence>
<feature type="transmembrane region" description="Helical" evidence="1">
    <location>
        <begin position="137"/>
        <end position="158"/>
    </location>
</feature>
<evidence type="ECO:0008006" key="4">
    <source>
        <dbReference type="Google" id="ProtNLM"/>
    </source>
</evidence>
<keyword evidence="1" id="KW-0812">Transmembrane</keyword>
<evidence type="ECO:0000256" key="1">
    <source>
        <dbReference type="SAM" id="Phobius"/>
    </source>
</evidence>
<feature type="transmembrane region" description="Helical" evidence="1">
    <location>
        <begin position="59"/>
        <end position="81"/>
    </location>
</feature>